<organism evidence="1 2">
    <name type="scientific">Peptoniphilus faecalis</name>
    <dbReference type="NCBI Taxonomy" id="2731255"/>
    <lineage>
        <taxon>Bacteria</taxon>
        <taxon>Bacillati</taxon>
        <taxon>Bacillota</taxon>
        <taxon>Tissierellia</taxon>
        <taxon>Tissierellales</taxon>
        <taxon>Peptoniphilaceae</taxon>
        <taxon>Peptoniphilus</taxon>
    </lineage>
</organism>
<protein>
    <submittedName>
        <fullName evidence="1">Uncharacterized protein</fullName>
    </submittedName>
</protein>
<accession>A0A848RKQ2</accession>
<gene>
    <name evidence="1" type="ORF">HKO22_03010</name>
</gene>
<comment type="caution">
    <text evidence="1">The sequence shown here is derived from an EMBL/GenBank/DDBJ whole genome shotgun (WGS) entry which is preliminary data.</text>
</comment>
<evidence type="ECO:0000313" key="1">
    <source>
        <dbReference type="EMBL" id="NMW84714.1"/>
    </source>
</evidence>
<dbReference type="AlphaFoldDB" id="A0A848RKQ2"/>
<name>A0A848RKQ2_9FIRM</name>
<dbReference type="EMBL" id="JABDSR010000003">
    <property type="protein sequence ID" value="NMW84714.1"/>
    <property type="molecule type" value="Genomic_DNA"/>
</dbReference>
<evidence type="ECO:0000313" key="2">
    <source>
        <dbReference type="Proteomes" id="UP000568273"/>
    </source>
</evidence>
<keyword evidence="2" id="KW-1185">Reference proteome</keyword>
<dbReference type="Proteomes" id="UP000568273">
    <property type="component" value="Unassembled WGS sequence"/>
</dbReference>
<sequence>MKLRVSFDVDIPNEKLEQALLVMGYRSLIDHARNYLNKTVTEVFHRQDKQEISNIKMSIVKL</sequence>
<reference evidence="1" key="1">
    <citation type="submission" date="2020-04" db="EMBL/GenBank/DDBJ databases">
        <title>Peptoniphilus sp. nov. isolated from swine feces.</title>
        <authorList>
            <person name="Ryu S.W."/>
        </authorList>
    </citation>
    <scope>NUCLEOTIDE SEQUENCE [LARGE SCALE GENOMIC DNA]</scope>
    <source>
        <strain evidence="1">AGMB00490</strain>
    </source>
</reference>
<proteinExistence type="predicted"/>
<dbReference type="RefSeq" id="WP_169968444.1">
    <property type="nucleotide sequence ID" value="NZ_JABDSR010000003.1"/>
</dbReference>